<dbReference type="Proteomes" id="UP000033385">
    <property type="component" value="Unassembled WGS sequence"/>
</dbReference>
<sequence>MQITHKSLDIQRAHAITLIINKTRGIRNSRKDEADTICPPA</sequence>
<protein>
    <submittedName>
        <fullName evidence="1">Uncharacterized protein</fullName>
    </submittedName>
</protein>
<dbReference type="AlphaFoldDB" id="A0A0F3NJS4"/>
<organism evidence="1 2">
    <name type="scientific">Anaplasma phagocytophilum str. ApNP</name>
    <dbReference type="NCBI Taxonomy" id="1359153"/>
    <lineage>
        <taxon>Bacteria</taxon>
        <taxon>Pseudomonadati</taxon>
        <taxon>Pseudomonadota</taxon>
        <taxon>Alphaproteobacteria</taxon>
        <taxon>Rickettsiales</taxon>
        <taxon>Anaplasmataceae</taxon>
        <taxon>Anaplasma</taxon>
        <taxon>phagocytophilum group</taxon>
    </lineage>
</organism>
<evidence type="ECO:0000313" key="1">
    <source>
        <dbReference type="EMBL" id="KJV68031.1"/>
    </source>
</evidence>
<accession>A0A0F3NJS4</accession>
<comment type="caution">
    <text evidence="1">The sequence shown here is derived from an EMBL/GenBank/DDBJ whole genome shotgun (WGS) entry which is preliminary data.</text>
</comment>
<reference evidence="1 2" key="1">
    <citation type="submission" date="2015-01" db="EMBL/GenBank/DDBJ databases">
        <title>Genome Sequencing of Rickettsiales.</title>
        <authorList>
            <person name="Daugherty S.C."/>
            <person name="Su Q."/>
            <person name="Abolude K."/>
            <person name="Beier-Sexton M."/>
            <person name="Carlyon J.A."/>
            <person name="Carter R."/>
            <person name="Day N.P."/>
            <person name="Dumler S.J."/>
            <person name="Dyachenko V."/>
            <person name="Godinez A."/>
            <person name="Kurtti T.J."/>
            <person name="Lichay M."/>
            <person name="Mullins K.E."/>
            <person name="Ott S."/>
            <person name="Pappas-Brown V."/>
            <person name="Paris D.H."/>
            <person name="Patel P."/>
            <person name="Richards A.L."/>
            <person name="Sadzewicz L."/>
            <person name="Sears K."/>
            <person name="Seidman D."/>
            <person name="Sengamalay N."/>
            <person name="Stenos J."/>
            <person name="Tallon L.J."/>
            <person name="Vincent G."/>
            <person name="Fraser C.M."/>
            <person name="Munderloh U."/>
            <person name="Dunning-Hotopp J.C."/>
        </authorList>
    </citation>
    <scope>NUCLEOTIDE SEQUENCE [LARGE SCALE GENOMIC DNA]</scope>
    <source>
        <strain evidence="1 2">ApNP</strain>
    </source>
</reference>
<gene>
    <name evidence="1" type="ORF">APHNP_0058</name>
</gene>
<dbReference type="PATRIC" id="fig|1359153.3.peg.62"/>
<proteinExistence type="predicted"/>
<dbReference type="EMBL" id="LANW01000001">
    <property type="protein sequence ID" value="KJV68031.1"/>
    <property type="molecule type" value="Genomic_DNA"/>
</dbReference>
<name>A0A0F3NJS4_ANAPH</name>
<evidence type="ECO:0000313" key="2">
    <source>
        <dbReference type="Proteomes" id="UP000033385"/>
    </source>
</evidence>